<dbReference type="Gene3D" id="1.25.10.10">
    <property type="entry name" value="Leucine-rich Repeat Variant"/>
    <property type="match status" value="1"/>
</dbReference>
<evidence type="ECO:0000313" key="5">
    <source>
        <dbReference type="EMBL" id="KAI3908745.1"/>
    </source>
</evidence>
<dbReference type="Proteomes" id="UP001202328">
    <property type="component" value="Unassembled WGS sequence"/>
</dbReference>
<dbReference type="InterPro" id="IPR000225">
    <property type="entry name" value="Armadillo"/>
</dbReference>
<keyword evidence="3" id="KW-0653">Protein transport</keyword>
<dbReference type="EMBL" id="JAJJMB010010439">
    <property type="protein sequence ID" value="KAI3908745.1"/>
    <property type="molecule type" value="Genomic_DNA"/>
</dbReference>
<dbReference type="PROSITE" id="PS50176">
    <property type="entry name" value="ARM_REPEAT"/>
    <property type="match status" value="1"/>
</dbReference>
<evidence type="ECO:0000256" key="2">
    <source>
        <dbReference type="ARBA" id="ARBA00022448"/>
    </source>
</evidence>
<sequence length="73" mass="7594">MLEGGLGSYNSGTSENIKVVIELGAIPIFVALLSSPSDDVKEQAVYALGNVAGDSPKCRDLVLCHGAFVKSIK</sequence>
<dbReference type="SMART" id="SM00185">
    <property type="entry name" value="ARM"/>
    <property type="match status" value="1"/>
</dbReference>
<name>A0AAD4SIU3_9MAGN</name>
<protein>
    <submittedName>
        <fullName evidence="5">Uncharacterized protein</fullName>
    </submittedName>
</protein>
<accession>A0AAD4SIU3</accession>
<comment type="caution">
    <text evidence="5">The sequence shown here is derived from an EMBL/GenBank/DDBJ whole genome shotgun (WGS) entry which is preliminary data.</text>
</comment>
<dbReference type="PANTHER" id="PTHR23316">
    <property type="entry name" value="IMPORTIN ALPHA"/>
    <property type="match status" value="1"/>
</dbReference>
<feature type="repeat" description="ARM" evidence="4">
    <location>
        <begin position="24"/>
        <end position="52"/>
    </location>
</feature>
<evidence type="ECO:0000313" key="6">
    <source>
        <dbReference type="Proteomes" id="UP001202328"/>
    </source>
</evidence>
<dbReference type="AlphaFoldDB" id="A0AAD4SIU3"/>
<comment type="similarity">
    <text evidence="1">Belongs to the importin alpha family.</text>
</comment>
<keyword evidence="2" id="KW-0813">Transport</keyword>
<reference evidence="5" key="1">
    <citation type="submission" date="2022-04" db="EMBL/GenBank/DDBJ databases">
        <title>A functionally conserved STORR gene fusion in Papaver species that diverged 16.8 million years ago.</title>
        <authorList>
            <person name="Catania T."/>
        </authorList>
    </citation>
    <scope>NUCLEOTIDE SEQUENCE</scope>
    <source>
        <strain evidence="5">S-188037</strain>
    </source>
</reference>
<evidence type="ECO:0000256" key="3">
    <source>
        <dbReference type="ARBA" id="ARBA00022927"/>
    </source>
</evidence>
<proteinExistence type="inferred from homology"/>
<dbReference type="GO" id="GO:0015031">
    <property type="term" value="P:protein transport"/>
    <property type="evidence" value="ECO:0007669"/>
    <property type="project" value="UniProtKB-KW"/>
</dbReference>
<dbReference type="InterPro" id="IPR016024">
    <property type="entry name" value="ARM-type_fold"/>
</dbReference>
<keyword evidence="6" id="KW-1185">Reference proteome</keyword>
<dbReference type="SUPFAM" id="SSF48371">
    <property type="entry name" value="ARM repeat"/>
    <property type="match status" value="1"/>
</dbReference>
<gene>
    <name evidence="5" type="ORF">MKW98_029295</name>
</gene>
<organism evidence="5 6">
    <name type="scientific">Papaver atlanticum</name>
    <dbReference type="NCBI Taxonomy" id="357466"/>
    <lineage>
        <taxon>Eukaryota</taxon>
        <taxon>Viridiplantae</taxon>
        <taxon>Streptophyta</taxon>
        <taxon>Embryophyta</taxon>
        <taxon>Tracheophyta</taxon>
        <taxon>Spermatophyta</taxon>
        <taxon>Magnoliopsida</taxon>
        <taxon>Ranunculales</taxon>
        <taxon>Papaveraceae</taxon>
        <taxon>Papaveroideae</taxon>
        <taxon>Papaver</taxon>
    </lineage>
</organism>
<dbReference type="Pfam" id="PF00514">
    <property type="entry name" value="Arm"/>
    <property type="match status" value="1"/>
</dbReference>
<evidence type="ECO:0000256" key="1">
    <source>
        <dbReference type="ARBA" id="ARBA00010394"/>
    </source>
</evidence>
<dbReference type="InterPro" id="IPR011989">
    <property type="entry name" value="ARM-like"/>
</dbReference>
<evidence type="ECO:0000256" key="4">
    <source>
        <dbReference type="PROSITE-ProRule" id="PRU00259"/>
    </source>
</evidence>